<dbReference type="EMBL" id="LWMW01000117">
    <property type="protein sequence ID" value="KZX15481.1"/>
    <property type="molecule type" value="Genomic_DNA"/>
</dbReference>
<evidence type="ECO:0000256" key="1">
    <source>
        <dbReference type="SAM" id="Phobius"/>
    </source>
</evidence>
<gene>
    <name evidence="2" type="ORF">MBCUT_14760</name>
</gene>
<accession>A0A166DDP4</accession>
<sequence length="53" mass="5868">MVLSSLYVKGGGGVVYGISSDLWFLLVLVLKCVEVISLYMGNYYKYVCPVIKS</sequence>
<keyword evidence="1" id="KW-1133">Transmembrane helix</keyword>
<keyword evidence="3" id="KW-1185">Reference proteome</keyword>
<dbReference type="Proteomes" id="UP000077275">
    <property type="component" value="Unassembled WGS sequence"/>
</dbReference>
<comment type="caution">
    <text evidence="2">The sequence shown here is derived from an EMBL/GenBank/DDBJ whole genome shotgun (WGS) entry which is preliminary data.</text>
</comment>
<reference evidence="2 3" key="1">
    <citation type="submission" date="2016-04" db="EMBL/GenBank/DDBJ databases">
        <title>Genome sequence of Methanobrevibacter cuticularis DSM 11139.</title>
        <authorList>
            <person name="Poehlein A."/>
            <person name="Seedorf H."/>
            <person name="Daniel R."/>
        </authorList>
    </citation>
    <scope>NUCLEOTIDE SEQUENCE [LARGE SCALE GENOMIC DNA]</scope>
    <source>
        <strain evidence="2 3">DSM 11139</strain>
    </source>
</reference>
<dbReference type="AlphaFoldDB" id="A0A166DDP4"/>
<feature type="transmembrane region" description="Helical" evidence="1">
    <location>
        <begin position="22"/>
        <end position="44"/>
    </location>
</feature>
<dbReference type="PATRIC" id="fig|47311.3.peg.1611"/>
<keyword evidence="1" id="KW-0812">Transmembrane</keyword>
<organism evidence="2 3">
    <name type="scientific">Methanobrevibacter cuticularis</name>
    <dbReference type="NCBI Taxonomy" id="47311"/>
    <lineage>
        <taxon>Archaea</taxon>
        <taxon>Methanobacteriati</taxon>
        <taxon>Methanobacteriota</taxon>
        <taxon>Methanomada group</taxon>
        <taxon>Methanobacteria</taxon>
        <taxon>Methanobacteriales</taxon>
        <taxon>Methanobacteriaceae</taxon>
        <taxon>Methanobrevibacter</taxon>
    </lineage>
</organism>
<name>A0A166DDP4_9EURY</name>
<proteinExistence type="predicted"/>
<evidence type="ECO:0000313" key="3">
    <source>
        <dbReference type="Proteomes" id="UP000077275"/>
    </source>
</evidence>
<dbReference type="RefSeq" id="WP_157082532.1">
    <property type="nucleotide sequence ID" value="NZ_LWMW01000117.1"/>
</dbReference>
<evidence type="ECO:0000313" key="2">
    <source>
        <dbReference type="EMBL" id="KZX15481.1"/>
    </source>
</evidence>
<protein>
    <submittedName>
        <fullName evidence="2">Uncharacterized protein</fullName>
    </submittedName>
</protein>
<keyword evidence="1" id="KW-0472">Membrane</keyword>